<organism evidence="2">
    <name type="scientific">Calcidiscus leptoporus</name>
    <dbReference type="NCBI Taxonomy" id="127549"/>
    <lineage>
        <taxon>Eukaryota</taxon>
        <taxon>Haptista</taxon>
        <taxon>Haptophyta</taxon>
        <taxon>Prymnesiophyceae</taxon>
        <taxon>Coccolithales</taxon>
        <taxon>Calcidiscaceae</taxon>
        <taxon>Calcidiscus</taxon>
    </lineage>
</organism>
<gene>
    <name evidence="2" type="ORF">CLEP1334_LOCUS10225</name>
</gene>
<name>A0A7S0IXJ4_9EUKA</name>
<accession>A0A7S0IXJ4</accession>
<protein>
    <submittedName>
        <fullName evidence="2">Uncharacterized protein</fullName>
    </submittedName>
</protein>
<feature type="region of interest" description="Disordered" evidence="1">
    <location>
        <begin position="120"/>
        <end position="172"/>
    </location>
</feature>
<feature type="region of interest" description="Disordered" evidence="1">
    <location>
        <begin position="42"/>
        <end position="92"/>
    </location>
</feature>
<evidence type="ECO:0000256" key="1">
    <source>
        <dbReference type="SAM" id="MobiDB-lite"/>
    </source>
</evidence>
<feature type="region of interest" description="Disordered" evidence="1">
    <location>
        <begin position="1"/>
        <end position="22"/>
    </location>
</feature>
<proteinExistence type="predicted"/>
<dbReference type="EMBL" id="HBER01020252">
    <property type="protein sequence ID" value="CAD8534945.1"/>
    <property type="molecule type" value="Transcribed_RNA"/>
</dbReference>
<evidence type="ECO:0000313" key="2">
    <source>
        <dbReference type="EMBL" id="CAD8534945.1"/>
    </source>
</evidence>
<feature type="compositionally biased region" description="Basic residues" evidence="1">
    <location>
        <begin position="1"/>
        <end position="20"/>
    </location>
</feature>
<feature type="region of interest" description="Disordered" evidence="1">
    <location>
        <begin position="198"/>
        <end position="235"/>
    </location>
</feature>
<dbReference type="AlphaFoldDB" id="A0A7S0IXJ4"/>
<sequence>MTTSKRRRNAGSPRTVRRATRTLTQEASALKPSLEACAQCTPSLPSSSLRHQENRANAPMGAARRVLSSRAPSEARSDGRSSRQSSAGEEQPLPFGLAAAERSISFVAPAEPVAALLERQRQHMETPPSSHAALQVAAECKAPVRRPRPRTAVGDAALHQSPRQRGRPSEHTPDLEVAATELTQVPRVDLPAAATLAPAAAQRLPPNSPRAHPAPARRIKVDNRSGASTSRSAHETWRGPALDFLHCEEAL</sequence>
<reference evidence="2" key="1">
    <citation type="submission" date="2021-01" db="EMBL/GenBank/DDBJ databases">
        <authorList>
            <person name="Corre E."/>
            <person name="Pelletier E."/>
            <person name="Niang G."/>
            <person name="Scheremetjew M."/>
            <person name="Finn R."/>
            <person name="Kale V."/>
            <person name="Holt S."/>
            <person name="Cochrane G."/>
            <person name="Meng A."/>
            <person name="Brown T."/>
            <person name="Cohen L."/>
        </authorList>
    </citation>
    <scope>NUCLEOTIDE SEQUENCE</scope>
    <source>
        <strain evidence="2">RCC1130</strain>
    </source>
</reference>